<organism evidence="2 3">
    <name type="scientific">Ancylostoma ceylanicum</name>
    <dbReference type="NCBI Taxonomy" id="53326"/>
    <lineage>
        <taxon>Eukaryota</taxon>
        <taxon>Metazoa</taxon>
        <taxon>Ecdysozoa</taxon>
        <taxon>Nematoda</taxon>
        <taxon>Chromadorea</taxon>
        <taxon>Rhabditida</taxon>
        <taxon>Rhabditina</taxon>
        <taxon>Rhabditomorpha</taxon>
        <taxon>Strongyloidea</taxon>
        <taxon>Ancylostomatidae</taxon>
        <taxon>Ancylostomatinae</taxon>
        <taxon>Ancylostoma</taxon>
    </lineage>
</organism>
<evidence type="ECO:0000313" key="3">
    <source>
        <dbReference type="Proteomes" id="UP000024635"/>
    </source>
</evidence>
<keyword evidence="3" id="KW-1185">Reference proteome</keyword>
<evidence type="ECO:0000313" key="2">
    <source>
        <dbReference type="EMBL" id="EYC07253.1"/>
    </source>
</evidence>
<gene>
    <name evidence="2" type="primary">Acey_s0071.g552</name>
    <name evidence="2" type="ORF">Y032_0071g552</name>
</gene>
<keyword evidence="1" id="KW-0472">Membrane</keyword>
<dbReference type="AlphaFoldDB" id="A0A016TY17"/>
<comment type="caution">
    <text evidence="2">The sequence shown here is derived from an EMBL/GenBank/DDBJ whole genome shotgun (WGS) entry which is preliminary data.</text>
</comment>
<dbReference type="EMBL" id="JARK01001407">
    <property type="protein sequence ID" value="EYC07253.1"/>
    <property type="molecule type" value="Genomic_DNA"/>
</dbReference>
<dbReference type="Proteomes" id="UP000024635">
    <property type="component" value="Unassembled WGS sequence"/>
</dbReference>
<keyword evidence="1" id="KW-0812">Transmembrane</keyword>
<feature type="transmembrane region" description="Helical" evidence="1">
    <location>
        <begin position="50"/>
        <end position="69"/>
    </location>
</feature>
<reference evidence="3" key="1">
    <citation type="journal article" date="2015" name="Nat. Genet.">
        <title>The genome and transcriptome of the zoonotic hookworm Ancylostoma ceylanicum identify infection-specific gene families.</title>
        <authorList>
            <person name="Schwarz E.M."/>
            <person name="Hu Y."/>
            <person name="Antoshechkin I."/>
            <person name="Miller M.M."/>
            <person name="Sternberg P.W."/>
            <person name="Aroian R.V."/>
        </authorList>
    </citation>
    <scope>NUCLEOTIDE SEQUENCE</scope>
    <source>
        <strain evidence="3">HY135</strain>
    </source>
</reference>
<protein>
    <submittedName>
        <fullName evidence="2">Uncharacterized protein</fullName>
    </submittedName>
</protein>
<evidence type="ECO:0000256" key="1">
    <source>
        <dbReference type="SAM" id="Phobius"/>
    </source>
</evidence>
<accession>A0A016TY17</accession>
<proteinExistence type="predicted"/>
<sequence length="75" mass="7974">MQLCLCVAWEADSCILTQTNHGRTGGTATASAKSPQPLNYPWQFQGTRNMLTFVVALALAVSGAVLVGLSKEVHL</sequence>
<keyword evidence="1" id="KW-1133">Transmembrane helix</keyword>
<name>A0A016TY17_9BILA</name>